<dbReference type="InParanoid" id="D8T8I8"/>
<dbReference type="Proteomes" id="UP000001514">
    <property type="component" value="Unassembled WGS sequence"/>
</dbReference>
<feature type="transmembrane region" description="Helical" evidence="3">
    <location>
        <begin position="162"/>
        <end position="182"/>
    </location>
</feature>
<dbReference type="GO" id="GO:0031204">
    <property type="term" value="P:post-translational protein targeting to membrane, translocation"/>
    <property type="evidence" value="ECO:0000318"/>
    <property type="project" value="GO_Central"/>
</dbReference>
<dbReference type="InterPro" id="IPR023201">
    <property type="entry name" value="SecY_dom_sf"/>
</dbReference>
<dbReference type="KEGG" id="smo:SELMODRAFT_134387"/>
<dbReference type="AlphaFoldDB" id="D8T8I8"/>
<feature type="transmembrane region" description="Helical" evidence="3">
    <location>
        <begin position="127"/>
        <end position="150"/>
    </location>
</feature>
<evidence type="ECO:0000256" key="1">
    <source>
        <dbReference type="ARBA" id="ARBA00004454"/>
    </source>
</evidence>
<gene>
    <name evidence="4" type="ORF">SELMODRAFT_134387</name>
</gene>
<protein>
    <recommendedName>
        <fullName evidence="6">Translocon Sec61/SecY plug domain-containing protein</fullName>
    </recommendedName>
</protein>
<dbReference type="Gene3D" id="1.10.3370.10">
    <property type="entry name" value="SecY subunit domain"/>
    <property type="match status" value="1"/>
</dbReference>
<dbReference type="eggNOG" id="KOG1373">
    <property type="taxonomic scope" value="Eukaryota"/>
</dbReference>
<reference evidence="4 5" key="1">
    <citation type="journal article" date="2011" name="Science">
        <title>The Selaginella genome identifies genetic changes associated with the evolution of vascular plants.</title>
        <authorList>
            <person name="Banks J.A."/>
            <person name="Nishiyama T."/>
            <person name="Hasebe M."/>
            <person name="Bowman J.L."/>
            <person name="Gribskov M."/>
            <person name="dePamphilis C."/>
            <person name="Albert V.A."/>
            <person name="Aono N."/>
            <person name="Aoyama T."/>
            <person name="Ambrose B.A."/>
            <person name="Ashton N.W."/>
            <person name="Axtell M.J."/>
            <person name="Barker E."/>
            <person name="Barker M.S."/>
            <person name="Bennetzen J.L."/>
            <person name="Bonawitz N.D."/>
            <person name="Chapple C."/>
            <person name="Cheng C."/>
            <person name="Correa L.G."/>
            <person name="Dacre M."/>
            <person name="DeBarry J."/>
            <person name="Dreyer I."/>
            <person name="Elias M."/>
            <person name="Engstrom E.M."/>
            <person name="Estelle M."/>
            <person name="Feng L."/>
            <person name="Finet C."/>
            <person name="Floyd S.K."/>
            <person name="Frommer W.B."/>
            <person name="Fujita T."/>
            <person name="Gramzow L."/>
            <person name="Gutensohn M."/>
            <person name="Harholt J."/>
            <person name="Hattori M."/>
            <person name="Heyl A."/>
            <person name="Hirai T."/>
            <person name="Hiwatashi Y."/>
            <person name="Ishikawa M."/>
            <person name="Iwata M."/>
            <person name="Karol K.G."/>
            <person name="Koehler B."/>
            <person name="Kolukisaoglu U."/>
            <person name="Kubo M."/>
            <person name="Kurata T."/>
            <person name="Lalonde S."/>
            <person name="Li K."/>
            <person name="Li Y."/>
            <person name="Litt A."/>
            <person name="Lyons E."/>
            <person name="Manning G."/>
            <person name="Maruyama T."/>
            <person name="Michael T.P."/>
            <person name="Mikami K."/>
            <person name="Miyazaki S."/>
            <person name="Morinaga S."/>
            <person name="Murata T."/>
            <person name="Mueller-Roeber B."/>
            <person name="Nelson D.R."/>
            <person name="Obara M."/>
            <person name="Oguri Y."/>
            <person name="Olmstead R.G."/>
            <person name="Onodera N."/>
            <person name="Petersen B.L."/>
            <person name="Pils B."/>
            <person name="Prigge M."/>
            <person name="Rensing S.A."/>
            <person name="Riano-Pachon D.M."/>
            <person name="Roberts A.W."/>
            <person name="Sato Y."/>
            <person name="Scheller H.V."/>
            <person name="Schulz B."/>
            <person name="Schulz C."/>
            <person name="Shakirov E.V."/>
            <person name="Shibagaki N."/>
            <person name="Shinohara N."/>
            <person name="Shippen D.E."/>
            <person name="Soerensen I."/>
            <person name="Sotooka R."/>
            <person name="Sugimoto N."/>
            <person name="Sugita M."/>
            <person name="Sumikawa N."/>
            <person name="Tanurdzic M."/>
            <person name="Theissen G."/>
            <person name="Ulvskov P."/>
            <person name="Wakazuki S."/>
            <person name="Weng J.K."/>
            <person name="Willats W.W."/>
            <person name="Wipf D."/>
            <person name="Wolf P.G."/>
            <person name="Yang L."/>
            <person name="Zimmer A.D."/>
            <person name="Zhu Q."/>
            <person name="Mitros T."/>
            <person name="Hellsten U."/>
            <person name="Loque D."/>
            <person name="Otillar R."/>
            <person name="Salamov A."/>
            <person name="Schmutz J."/>
            <person name="Shapiro H."/>
            <person name="Lindquist E."/>
            <person name="Lucas S."/>
            <person name="Rokhsar D."/>
            <person name="Grigoriev I.V."/>
        </authorList>
    </citation>
    <scope>NUCLEOTIDE SEQUENCE [LARGE SCALE GENOMIC DNA]</scope>
</reference>
<feature type="transmembrane region" description="Helical" evidence="3">
    <location>
        <begin position="226"/>
        <end position="245"/>
    </location>
</feature>
<dbReference type="InterPro" id="IPR002208">
    <property type="entry name" value="SecY/SEC61-alpha"/>
</dbReference>
<dbReference type="GO" id="GO:0006616">
    <property type="term" value="P:SRP-dependent cotranslational protein targeting to membrane, translocation"/>
    <property type="evidence" value="ECO:0000318"/>
    <property type="project" value="GO_Central"/>
</dbReference>
<dbReference type="GO" id="GO:0005784">
    <property type="term" value="C:Sec61 translocon complex"/>
    <property type="evidence" value="ECO:0000318"/>
    <property type="project" value="GO_Central"/>
</dbReference>
<dbReference type="GO" id="GO:0008320">
    <property type="term" value="F:protein transmembrane transporter activity"/>
    <property type="evidence" value="ECO:0000318"/>
    <property type="project" value="GO_Central"/>
</dbReference>
<feature type="transmembrane region" description="Helical" evidence="3">
    <location>
        <begin position="194"/>
        <end position="214"/>
    </location>
</feature>
<evidence type="ECO:0000313" key="4">
    <source>
        <dbReference type="EMBL" id="EFJ07000.1"/>
    </source>
</evidence>
<keyword evidence="3" id="KW-0812">Transmembrane</keyword>
<keyword evidence="5" id="KW-1185">Reference proteome</keyword>
<sequence length="332" mass="36130">MVQKVGGLFLTLVLAIMNVAGGMYGSIGVISSIMVVLQLVSTVLMIMFLDEVLEKGYGVGTSASSLFAACNVAESLIWHSFSPVTANFRGRVEFEGAIVEAFRGLFHGGFNMRTIRSIFFRRHLPNLWTLLLTIAAIGVILFLQSLSVVIKVINPKGRRMEYPIELFYTATTPVMLLSQFASSLGKTYECMGQILGYNNFVMGVLGGMIYNFFHPPASVIQEPLHFLVYSVFTVVSCTLLSKAWIELSGSSSKDVAKRWREEGLTIVGHRSSHLQKELDRYIPAAAALGGFGIGVVSVVASMMGVIGSGTGLFIAAGTISHILRTIQKEKQI</sequence>
<comment type="similarity">
    <text evidence="2">Belongs to the SecY/SEC61-alpha family.</text>
</comment>
<dbReference type="EMBL" id="GL377690">
    <property type="protein sequence ID" value="EFJ07000.1"/>
    <property type="molecule type" value="Genomic_DNA"/>
</dbReference>
<dbReference type="SUPFAM" id="SSF103491">
    <property type="entry name" value="Preprotein translocase SecY subunit"/>
    <property type="match status" value="1"/>
</dbReference>
<comment type="subcellular location">
    <subcellularLocation>
        <location evidence="1">Plastid</location>
        <location evidence="1">Chloroplast thylakoid membrane</location>
        <topology evidence="1">Multi-pass membrane protein</topology>
    </subcellularLocation>
</comment>
<dbReference type="OrthoDB" id="420669at2759"/>
<accession>D8T8I8</accession>
<dbReference type="HOGENOM" id="CLU_031763_2_0_1"/>
<dbReference type="GO" id="GO:0043022">
    <property type="term" value="F:ribosome binding"/>
    <property type="evidence" value="ECO:0000318"/>
    <property type="project" value="GO_Central"/>
</dbReference>
<dbReference type="Gramene" id="EFJ07000">
    <property type="protein sequence ID" value="EFJ07000"/>
    <property type="gene ID" value="SELMODRAFT_134387"/>
</dbReference>
<dbReference type="PANTHER" id="PTHR10906">
    <property type="entry name" value="SECY/SEC61-ALPHA FAMILY MEMBER"/>
    <property type="match status" value="1"/>
</dbReference>
<evidence type="ECO:0000313" key="5">
    <source>
        <dbReference type="Proteomes" id="UP000001514"/>
    </source>
</evidence>
<evidence type="ECO:0008006" key="6">
    <source>
        <dbReference type="Google" id="ProtNLM"/>
    </source>
</evidence>
<evidence type="ECO:0000256" key="3">
    <source>
        <dbReference type="SAM" id="Phobius"/>
    </source>
</evidence>
<dbReference type="GO" id="GO:0009535">
    <property type="term" value="C:chloroplast thylakoid membrane"/>
    <property type="evidence" value="ECO:0007669"/>
    <property type="project" value="UniProtKB-SubCell"/>
</dbReference>
<dbReference type="GO" id="GO:0005048">
    <property type="term" value="F:signal sequence binding"/>
    <property type="evidence" value="ECO:0000318"/>
    <property type="project" value="GO_Central"/>
</dbReference>
<keyword evidence="3" id="KW-0472">Membrane</keyword>
<organism evidence="5">
    <name type="scientific">Selaginella moellendorffii</name>
    <name type="common">Spikemoss</name>
    <dbReference type="NCBI Taxonomy" id="88036"/>
    <lineage>
        <taxon>Eukaryota</taxon>
        <taxon>Viridiplantae</taxon>
        <taxon>Streptophyta</taxon>
        <taxon>Embryophyta</taxon>
        <taxon>Tracheophyta</taxon>
        <taxon>Lycopodiopsida</taxon>
        <taxon>Selaginellales</taxon>
        <taxon>Selaginellaceae</taxon>
        <taxon>Selaginella</taxon>
    </lineage>
</organism>
<keyword evidence="3" id="KW-1133">Transmembrane helix</keyword>
<name>D8T8I8_SELML</name>
<feature type="transmembrane region" description="Helical" evidence="3">
    <location>
        <begin position="31"/>
        <end position="49"/>
    </location>
</feature>
<dbReference type="Pfam" id="PF00344">
    <property type="entry name" value="SecY"/>
    <property type="match status" value="1"/>
</dbReference>
<proteinExistence type="inferred from homology"/>
<dbReference type="STRING" id="88036.D8T8I8"/>
<evidence type="ECO:0000256" key="2">
    <source>
        <dbReference type="RuleBase" id="RU004349"/>
    </source>
</evidence>